<protein>
    <submittedName>
        <fullName evidence="1">SAM-dependent methyltransferase</fullName>
    </submittedName>
</protein>
<dbReference type="RefSeq" id="XP_018701416.1">
    <property type="nucleotide sequence ID" value="XM_018851400.1"/>
</dbReference>
<dbReference type="SUPFAM" id="SSF53335">
    <property type="entry name" value="S-adenosyl-L-methionine-dependent methyltransferases"/>
    <property type="match status" value="1"/>
</dbReference>
<evidence type="ECO:0000313" key="1">
    <source>
        <dbReference type="EMBL" id="OAA55692.1"/>
    </source>
</evidence>
<comment type="caution">
    <text evidence="1">The sequence shown here is derived from an EMBL/GenBank/DDBJ whole genome shotgun (WGS) entry which is preliminary data.</text>
</comment>
<organism evidence="1 2">
    <name type="scientific">Cordyceps fumosorosea (strain ARSEF 2679)</name>
    <name type="common">Isaria fumosorosea</name>
    <dbReference type="NCBI Taxonomy" id="1081104"/>
    <lineage>
        <taxon>Eukaryota</taxon>
        <taxon>Fungi</taxon>
        <taxon>Dikarya</taxon>
        <taxon>Ascomycota</taxon>
        <taxon>Pezizomycotina</taxon>
        <taxon>Sordariomycetes</taxon>
        <taxon>Hypocreomycetidae</taxon>
        <taxon>Hypocreales</taxon>
        <taxon>Cordycipitaceae</taxon>
        <taxon>Cordyceps</taxon>
    </lineage>
</organism>
<dbReference type="OrthoDB" id="8300214at2759"/>
<keyword evidence="2" id="KW-1185">Reference proteome</keyword>
<dbReference type="EMBL" id="AZHB01000024">
    <property type="protein sequence ID" value="OAA55692.1"/>
    <property type="molecule type" value="Genomic_DNA"/>
</dbReference>
<keyword evidence="1" id="KW-0808">Transferase</keyword>
<dbReference type="InterPro" id="IPR029063">
    <property type="entry name" value="SAM-dependent_MTases_sf"/>
</dbReference>
<gene>
    <name evidence="1" type="ORF">ISF_07797</name>
</gene>
<keyword evidence="1" id="KW-0489">Methyltransferase</keyword>
<sequence length="308" mass="33526">MHADEEILDTLSACFLHNGPGRVESLDNTFAHRIQLCRAWGLDALEPFHVLDVGCGQAESTAVLAYFAGEDGHATGLDPAEPSYGAPFTVQQSQDYLRQSSPLGPRITFARRSLPEFLATANARSTVFDMAVFCHSLWYFTGSDAVHDHFVALAGAGIPRVCLAEYSTASADDDPAQRPHQLAARAQMRLHAAREQHLSEAKPSTLNVRGALEVEELLRVAESAGWSVTRRGIVSPPAGMRDGYWEAGVVTSPRFREGIISQGLPKEQEDSVLEFIPQIGQAIEHLKSIGEPVATMDVAWAVLERQPA</sequence>
<proteinExistence type="predicted"/>
<accession>A0A167NLP0</accession>
<dbReference type="Proteomes" id="UP000076744">
    <property type="component" value="Unassembled WGS sequence"/>
</dbReference>
<evidence type="ECO:0000313" key="2">
    <source>
        <dbReference type="Proteomes" id="UP000076744"/>
    </source>
</evidence>
<dbReference type="Gene3D" id="3.40.50.150">
    <property type="entry name" value="Vaccinia Virus protein VP39"/>
    <property type="match status" value="1"/>
</dbReference>
<dbReference type="GO" id="GO:0008168">
    <property type="term" value="F:methyltransferase activity"/>
    <property type="evidence" value="ECO:0007669"/>
    <property type="project" value="UniProtKB-KW"/>
</dbReference>
<reference evidence="1 2" key="1">
    <citation type="journal article" date="2016" name="Genome Biol. Evol.">
        <title>Divergent and convergent evolution of fungal pathogenicity.</title>
        <authorList>
            <person name="Shang Y."/>
            <person name="Xiao G."/>
            <person name="Zheng P."/>
            <person name="Cen K."/>
            <person name="Zhan S."/>
            <person name="Wang C."/>
        </authorList>
    </citation>
    <scope>NUCLEOTIDE SEQUENCE [LARGE SCALE GENOMIC DNA]</scope>
    <source>
        <strain evidence="1 2">ARSEF 2679</strain>
    </source>
</reference>
<dbReference type="GO" id="GO:0032259">
    <property type="term" value="P:methylation"/>
    <property type="evidence" value="ECO:0007669"/>
    <property type="project" value="UniProtKB-KW"/>
</dbReference>
<name>A0A167NLP0_CORFA</name>
<dbReference type="STRING" id="1081104.A0A167NLP0"/>
<dbReference type="AlphaFoldDB" id="A0A167NLP0"/>
<dbReference type="GeneID" id="30024089"/>